<dbReference type="AlphaFoldDB" id="A0A8J5EWG1"/>
<sequence length="142" mass="15834">MLGMEMIDTKVAWRKLSTSSESCSSSAMQIYGQENMTSTDPFYVFFFQENLKQKGYNLANACSGNRKNGDDGAKKIEVEIGDRCNADSEQEEKQSQLDTMAANKFLFRTVKESNGVEAEAEVQEANGGAVKEAKENHRLRVD</sequence>
<accession>A0A8J5EWG1</accession>
<reference evidence="2 3" key="1">
    <citation type="submission" date="2020-08" db="EMBL/GenBank/DDBJ databases">
        <title>Plant Genome Project.</title>
        <authorList>
            <person name="Zhang R.-G."/>
        </authorList>
    </citation>
    <scope>NUCLEOTIDE SEQUENCE [LARGE SCALE GENOMIC DNA]</scope>
    <source>
        <tissue evidence="2">Rhizome</tissue>
    </source>
</reference>
<evidence type="ECO:0000256" key="1">
    <source>
        <dbReference type="SAM" id="MobiDB-lite"/>
    </source>
</evidence>
<evidence type="ECO:0000313" key="2">
    <source>
        <dbReference type="EMBL" id="KAG6475077.1"/>
    </source>
</evidence>
<keyword evidence="3" id="KW-1185">Reference proteome</keyword>
<dbReference type="Proteomes" id="UP000734854">
    <property type="component" value="Unassembled WGS sequence"/>
</dbReference>
<proteinExistence type="predicted"/>
<comment type="caution">
    <text evidence="2">The sequence shown here is derived from an EMBL/GenBank/DDBJ whole genome shotgun (WGS) entry which is preliminary data.</text>
</comment>
<evidence type="ECO:0000313" key="3">
    <source>
        <dbReference type="Proteomes" id="UP000734854"/>
    </source>
</evidence>
<feature type="compositionally biased region" description="Basic and acidic residues" evidence="1">
    <location>
        <begin position="131"/>
        <end position="142"/>
    </location>
</feature>
<protein>
    <submittedName>
        <fullName evidence="2">Uncharacterized protein</fullName>
    </submittedName>
</protein>
<feature type="region of interest" description="Disordered" evidence="1">
    <location>
        <begin position="118"/>
        <end position="142"/>
    </location>
</feature>
<name>A0A8J5EWG1_ZINOF</name>
<organism evidence="2 3">
    <name type="scientific">Zingiber officinale</name>
    <name type="common">Ginger</name>
    <name type="synonym">Amomum zingiber</name>
    <dbReference type="NCBI Taxonomy" id="94328"/>
    <lineage>
        <taxon>Eukaryota</taxon>
        <taxon>Viridiplantae</taxon>
        <taxon>Streptophyta</taxon>
        <taxon>Embryophyta</taxon>
        <taxon>Tracheophyta</taxon>
        <taxon>Spermatophyta</taxon>
        <taxon>Magnoliopsida</taxon>
        <taxon>Liliopsida</taxon>
        <taxon>Zingiberales</taxon>
        <taxon>Zingiberaceae</taxon>
        <taxon>Zingiber</taxon>
    </lineage>
</organism>
<dbReference type="EMBL" id="JACMSC010000018">
    <property type="protein sequence ID" value="KAG6475077.1"/>
    <property type="molecule type" value="Genomic_DNA"/>
</dbReference>
<gene>
    <name evidence="2" type="ORF">ZIOFF_064295</name>
</gene>